<accession>A0ABU1PWD6</accession>
<protein>
    <submittedName>
        <fullName evidence="1">Uncharacterized protein</fullName>
    </submittedName>
</protein>
<evidence type="ECO:0000313" key="1">
    <source>
        <dbReference type="EMBL" id="MDR6594459.1"/>
    </source>
</evidence>
<dbReference type="Proteomes" id="UP001268819">
    <property type="component" value="Unassembled WGS sequence"/>
</dbReference>
<evidence type="ECO:0000313" key="2">
    <source>
        <dbReference type="Proteomes" id="UP001268819"/>
    </source>
</evidence>
<dbReference type="EMBL" id="JAVDSG010000001">
    <property type="protein sequence ID" value="MDR6594459.1"/>
    <property type="molecule type" value="Genomic_DNA"/>
</dbReference>
<name>A0ABU1PWD6_9PSEU</name>
<organism evidence="1 2">
    <name type="scientific">Saccharothrix longispora</name>
    <dbReference type="NCBI Taxonomy" id="33920"/>
    <lineage>
        <taxon>Bacteria</taxon>
        <taxon>Bacillati</taxon>
        <taxon>Actinomycetota</taxon>
        <taxon>Actinomycetes</taxon>
        <taxon>Pseudonocardiales</taxon>
        <taxon>Pseudonocardiaceae</taxon>
        <taxon>Saccharothrix</taxon>
    </lineage>
</organism>
<comment type="caution">
    <text evidence="1">The sequence shown here is derived from an EMBL/GenBank/DDBJ whole genome shotgun (WGS) entry which is preliminary data.</text>
</comment>
<sequence length="69" mass="7102">MVEQPRAVIVDPGSDLEIGSDSLTSLSSRRGRVAAPGRTPPLLLVAATAGHRRMLARNGIPGSRPASTG</sequence>
<keyword evidence="2" id="KW-1185">Reference proteome</keyword>
<gene>
    <name evidence="1" type="ORF">J2S66_002843</name>
</gene>
<reference evidence="1 2" key="1">
    <citation type="submission" date="2023-07" db="EMBL/GenBank/DDBJ databases">
        <title>Sequencing the genomes of 1000 actinobacteria strains.</title>
        <authorList>
            <person name="Klenk H.-P."/>
        </authorList>
    </citation>
    <scope>NUCLEOTIDE SEQUENCE [LARGE SCALE GENOMIC DNA]</scope>
    <source>
        <strain evidence="1 2">DSM 43749</strain>
    </source>
</reference>
<dbReference type="RefSeq" id="WP_310307461.1">
    <property type="nucleotide sequence ID" value="NZ_BAAAXB010000001.1"/>
</dbReference>
<proteinExistence type="predicted"/>